<dbReference type="Gene3D" id="2.60.40.1120">
    <property type="entry name" value="Carboxypeptidase-like, regulatory domain"/>
    <property type="match status" value="1"/>
</dbReference>
<dbReference type="InterPro" id="IPR008979">
    <property type="entry name" value="Galactose-bd-like_sf"/>
</dbReference>
<accession>A0A933MKV0</accession>
<dbReference type="SUPFAM" id="SSF49452">
    <property type="entry name" value="Starch-binding domain-like"/>
    <property type="match status" value="1"/>
</dbReference>
<dbReference type="Proteomes" id="UP000736328">
    <property type="component" value="Unassembled WGS sequence"/>
</dbReference>
<feature type="chain" id="PRO_5037886893" evidence="1">
    <location>
        <begin position="23"/>
        <end position="350"/>
    </location>
</feature>
<proteinExistence type="predicted"/>
<dbReference type="GO" id="GO:0030246">
    <property type="term" value="F:carbohydrate binding"/>
    <property type="evidence" value="ECO:0007669"/>
    <property type="project" value="InterPro"/>
</dbReference>
<keyword evidence="2" id="KW-0378">Hydrolase</keyword>
<keyword evidence="2" id="KW-0645">Protease</keyword>
<evidence type="ECO:0000313" key="2">
    <source>
        <dbReference type="EMBL" id="MBI4727085.1"/>
    </source>
</evidence>
<name>A0A933MKV0_UNCT6</name>
<keyword evidence="2" id="KW-0121">Carboxypeptidase</keyword>
<dbReference type="AlphaFoldDB" id="A0A933MKV0"/>
<dbReference type="SUPFAM" id="SSF49785">
    <property type="entry name" value="Galactose-binding domain-like"/>
    <property type="match status" value="1"/>
</dbReference>
<dbReference type="Pfam" id="PF13620">
    <property type="entry name" value="CarboxypepD_reg"/>
    <property type="match status" value="1"/>
</dbReference>
<organism evidence="2 3">
    <name type="scientific">candidate division TA06 bacterium</name>
    <dbReference type="NCBI Taxonomy" id="2250710"/>
    <lineage>
        <taxon>Bacteria</taxon>
        <taxon>Bacteria division TA06</taxon>
    </lineage>
</organism>
<dbReference type="Gene3D" id="2.60.120.260">
    <property type="entry name" value="Galactose-binding domain-like"/>
    <property type="match status" value="1"/>
</dbReference>
<protein>
    <submittedName>
        <fullName evidence="2">Carboxypeptidase regulatory-like domain-containing protein</fullName>
    </submittedName>
</protein>
<sequence>MKRLLLVVPLVVAMALVGCSKKDDPTSPTPTTGTITGMVTKASDASAIASASVVTNPATSNVSTDATGNFSITGVAAGTYTVTASKSGFIDNSASVSVTAGNTATANIALAETTVTGTGISITSTPSGARIYLQGPSGWVDTTKYTPSTFTGLTPSSYYSCWLFKDGYYEWHSEGWAESYYGTTDIVVTTDQITNVSATLLSRFSQGTNVALASNGGTASASGWASYGGYDATPQEANDGLSPTAIGINSFWGYYADNCWLRIDFPSINAIRTVVLDLSYGGQTYYIEGSADGTTWFTLMPSTYIPNTAKVYALPSPTSVIAIRAVGTSSGAPGGYLWRYIVSELEAWVY</sequence>
<dbReference type="EMBL" id="JACQXR010000100">
    <property type="protein sequence ID" value="MBI4727085.1"/>
    <property type="molecule type" value="Genomic_DNA"/>
</dbReference>
<dbReference type="PROSITE" id="PS51257">
    <property type="entry name" value="PROKAR_LIPOPROTEIN"/>
    <property type="match status" value="1"/>
</dbReference>
<dbReference type="InterPro" id="IPR013784">
    <property type="entry name" value="Carb-bd-like_fold"/>
</dbReference>
<dbReference type="GO" id="GO:0004180">
    <property type="term" value="F:carboxypeptidase activity"/>
    <property type="evidence" value="ECO:0007669"/>
    <property type="project" value="UniProtKB-KW"/>
</dbReference>
<reference evidence="2" key="1">
    <citation type="submission" date="2020-07" db="EMBL/GenBank/DDBJ databases">
        <title>Huge and variable diversity of episymbiotic CPR bacteria and DPANN archaea in groundwater ecosystems.</title>
        <authorList>
            <person name="He C.Y."/>
            <person name="Keren R."/>
            <person name="Whittaker M."/>
            <person name="Farag I.F."/>
            <person name="Doudna J."/>
            <person name="Cate J.H.D."/>
            <person name="Banfield J.F."/>
        </authorList>
    </citation>
    <scope>NUCLEOTIDE SEQUENCE</scope>
    <source>
        <strain evidence="2">NC_groundwater_1520_Pr4_B-0.1um_53_5</strain>
    </source>
</reference>
<comment type="caution">
    <text evidence="2">The sequence shown here is derived from an EMBL/GenBank/DDBJ whole genome shotgun (WGS) entry which is preliminary data.</text>
</comment>
<keyword evidence="1" id="KW-0732">Signal</keyword>
<gene>
    <name evidence="2" type="ORF">HY768_07670</name>
</gene>
<feature type="signal peptide" evidence="1">
    <location>
        <begin position="1"/>
        <end position="22"/>
    </location>
</feature>
<evidence type="ECO:0000256" key="1">
    <source>
        <dbReference type="SAM" id="SignalP"/>
    </source>
</evidence>
<evidence type="ECO:0000313" key="3">
    <source>
        <dbReference type="Proteomes" id="UP000736328"/>
    </source>
</evidence>